<evidence type="ECO:0000256" key="9">
    <source>
        <dbReference type="SAM" id="MobiDB-lite"/>
    </source>
</evidence>
<dbReference type="InterPro" id="IPR010043">
    <property type="entry name" value="UTase/UR"/>
</dbReference>
<comment type="catalytic activity">
    <reaction evidence="7">
        <text>[protein-PII]-uridylyl-L-tyrosine + H2O = [protein-PII]-L-tyrosine + UMP + H(+)</text>
        <dbReference type="Rhea" id="RHEA:48600"/>
        <dbReference type="Rhea" id="RHEA-COMP:12147"/>
        <dbReference type="Rhea" id="RHEA-COMP:12148"/>
        <dbReference type="ChEBI" id="CHEBI:15377"/>
        <dbReference type="ChEBI" id="CHEBI:15378"/>
        <dbReference type="ChEBI" id="CHEBI:46858"/>
        <dbReference type="ChEBI" id="CHEBI:57865"/>
        <dbReference type="ChEBI" id="CHEBI:90602"/>
    </reaction>
</comment>
<keyword evidence="3" id="KW-0677">Repeat</keyword>
<organism evidence="12">
    <name type="scientific">Schlesneria paludicola</name>
    <dbReference type="NCBI Taxonomy" id="360056"/>
    <lineage>
        <taxon>Bacteria</taxon>
        <taxon>Pseudomonadati</taxon>
        <taxon>Planctomycetota</taxon>
        <taxon>Planctomycetia</taxon>
        <taxon>Planctomycetales</taxon>
        <taxon>Planctomycetaceae</taxon>
        <taxon>Schlesneria</taxon>
    </lineage>
</organism>
<dbReference type="InterPro" id="IPR006674">
    <property type="entry name" value="HD_domain"/>
</dbReference>
<dbReference type="GO" id="GO:0008773">
    <property type="term" value="F:[protein-PII] uridylyltransferase activity"/>
    <property type="evidence" value="ECO:0007669"/>
    <property type="project" value="UniProtKB-UniRule"/>
</dbReference>
<comment type="similarity">
    <text evidence="7">Belongs to the GlnD family.</text>
</comment>
<dbReference type="EC" id="3.1.4.-" evidence="7"/>
<sequence>MWNGCPPRLVFHGGKSRGWAAARPTPSPPRPVLLSDGPTPEMTTESAAALSPFRSTAALRERVQQLRAAAQTRRAQGATGLQVAGLLSQLVDDFLRELYGDALQGAGGDRSALTRGAALLAVGGTGRGDLAPYSDIDLLFLQAPQEPTGFTEAVAAMVRHCWDAGLQLGHSVRTVADAIRMARQDSQFATALLEARCLCGSEALAEELRRAFVRQVIRARNGSFIEECIAEREKERQSHGAVVQQLEPDVKRSLGGLRDLHLLRWVGYARAGVADFDSLKLQGALSVEEARRLVLAYEFLTGVRIDLHFAAGRAQDVLSREDQLRLAERRGIAGTAGLRPVERFMQQYFEHSTAVADIVGRFVERQRPRPWIRSVVNYLMSFRVDDIYRIGAGQIDVVPRHRSRVCSSLEEVLRLTLTAVMHRVRIAPKLVDRLKQHARQLAGQDLTPEARRLFLQILARPGTLGAALRVLYEVGVLEVVLPCLKHVRCLLQFNQYHAYTVDEHTLRTIEAAERFEADRGPVGQAYREIRHKELLHLALLLHDAGKGFEEDHSEVGRRLALETARRLGLPEHQRDLLEFLVHQHLLMATLAFRRDTNDPEVLLRFNHEVGSPDALRLLYVLTAADITAVGPGVWNEWKAELLAAFYDRSMMWLSGQSDVFEESARRRQVVREVLRHMHSPEAGADDVARRLAPFPIHYLLSTPPAQIAADLELIACRRPHDIHVASHYDAETGTVEYRVITSEAVTSGCFHKLTGVLSAKRMEILSAQICSSQEGVIVDSYRVRDYDHEGEVPEFRREEVATAIRRVLQGELDVESLFRSRLRFAPHVLQGPVSNLPMRVVIDNETSDRYTIIDVFAHDRPGLLYRITRSLFELELSVALARIATHFDQVVDVFYVTDIQGAKIREGQRLRQIREQLADRIAEFEQAALAAAAENS</sequence>
<feature type="region of interest" description="Disordered" evidence="9">
    <location>
        <begin position="14"/>
        <end position="43"/>
    </location>
</feature>
<dbReference type="PANTHER" id="PTHR47320:SF1">
    <property type="entry name" value="BIFUNCTIONAL URIDYLYLTRANSFERASE_URIDYLYL-REMOVING ENZYME"/>
    <property type="match status" value="1"/>
</dbReference>
<dbReference type="HAMAP" id="MF_00277">
    <property type="entry name" value="PII_uridylyl_transf"/>
    <property type="match status" value="1"/>
</dbReference>
<proteinExistence type="inferred from homology"/>
<dbReference type="PIRSF" id="PIRSF006288">
    <property type="entry name" value="PII_uridyltransf"/>
    <property type="match status" value="1"/>
</dbReference>
<keyword evidence="1 7" id="KW-0808">Transferase</keyword>
<evidence type="ECO:0000256" key="6">
    <source>
        <dbReference type="ARBA" id="ARBA00023268"/>
    </source>
</evidence>
<dbReference type="InterPro" id="IPR045865">
    <property type="entry name" value="ACT-like_dom_sf"/>
</dbReference>
<keyword evidence="4 7" id="KW-0378">Hydrolase</keyword>
<dbReference type="PROSITE" id="PS51671">
    <property type="entry name" value="ACT"/>
    <property type="match status" value="1"/>
</dbReference>
<protein>
    <recommendedName>
        <fullName evidence="7">Bifunctional uridylyltransferase/uridylyl-removing enzyme</fullName>
        <shortName evidence="7">UTase/UR</shortName>
    </recommendedName>
    <alternativeName>
        <fullName evidence="7">Bifunctional [protein-PII] modification enzyme</fullName>
    </alternativeName>
    <alternativeName>
        <fullName evidence="7">Bifunctional nitrogen sensor protein</fullName>
    </alternativeName>
    <domain>
        <recommendedName>
            <fullName evidence="7">[Protein-PII] uridylyltransferase</fullName>
            <shortName evidence="7">PII uridylyltransferase</shortName>
            <shortName evidence="7">UTase</shortName>
            <ecNumber evidence="7">2.7.7.59</ecNumber>
        </recommendedName>
    </domain>
    <domain>
        <recommendedName>
            <fullName evidence="7">[Protein-PII]-UMP uridylyl-removing enzyme</fullName>
            <shortName evidence="7">UR</shortName>
            <ecNumber evidence="7">3.1.4.-</ecNumber>
        </recommendedName>
    </domain>
</protein>
<comment type="catalytic activity">
    <reaction evidence="7">
        <text>[protein-PII]-L-tyrosine + UTP = [protein-PII]-uridylyl-L-tyrosine + diphosphate</text>
        <dbReference type="Rhea" id="RHEA:13673"/>
        <dbReference type="Rhea" id="RHEA-COMP:12147"/>
        <dbReference type="Rhea" id="RHEA-COMP:12148"/>
        <dbReference type="ChEBI" id="CHEBI:33019"/>
        <dbReference type="ChEBI" id="CHEBI:46398"/>
        <dbReference type="ChEBI" id="CHEBI:46858"/>
        <dbReference type="ChEBI" id="CHEBI:90602"/>
        <dbReference type="EC" id="2.7.7.59"/>
    </reaction>
</comment>
<evidence type="ECO:0000256" key="8">
    <source>
        <dbReference type="SAM" id="Coils"/>
    </source>
</evidence>
<dbReference type="SUPFAM" id="SSF55021">
    <property type="entry name" value="ACT-like"/>
    <property type="match status" value="1"/>
</dbReference>
<evidence type="ECO:0000256" key="2">
    <source>
        <dbReference type="ARBA" id="ARBA00022695"/>
    </source>
</evidence>
<evidence type="ECO:0000256" key="1">
    <source>
        <dbReference type="ARBA" id="ARBA00022679"/>
    </source>
</evidence>
<dbReference type="NCBIfam" id="TIGR01693">
    <property type="entry name" value="UTase_glnD"/>
    <property type="match status" value="1"/>
</dbReference>
<accession>A0A7C4LJC8</accession>
<dbReference type="SMART" id="SM00471">
    <property type="entry name" value="HDc"/>
    <property type="match status" value="1"/>
</dbReference>
<keyword evidence="2 7" id="KW-0548">Nucleotidyltransferase</keyword>
<dbReference type="InterPro" id="IPR002912">
    <property type="entry name" value="ACT_dom"/>
</dbReference>
<keyword evidence="6 7" id="KW-0511">Multifunctional enzyme</keyword>
<dbReference type="PANTHER" id="PTHR47320">
    <property type="entry name" value="BIFUNCTIONAL URIDYLYLTRANSFERASE/URIDYLYL-REMOVING ENZYME"/>
    <property type="match status" value="1"/>
</dbReference>
<evidence type="ECO:0000259" key="11">
    <source>
        <dbReference type="PROSITE" id="PS51831"/>
    </source>
</evidence>
<comment type="activity regulation">
    <text evidence="7">Uridylyltransferase (UTase) activity is inhibited by glutamine, while glutamine activates uridylyl-removing (UR) activity.</text>
</comment>
<evidence type="ECO:0000313" key="12">
    <source>
        <dbReference type="EMBL" id="HGT38076.1"/>
    </source>
</evidence>
<dbReference type="Pfam" id="PF01966">
    <property type="entry name" value="HD"/>
    <property type="match status" value="1"/>
</dbReference>
<dbReference type="GO" id="GO:0008081">
    <property type="term" value="F:phosphoric diester hydrolase activity"/>
    <property type="evidence" value="ECO:0007669"/>
    <property type="project" value="UniProtKB-UniRule"/>
</dbReference>
<keyword evidence="8" id="KW-0175">Coiled coil</keyword>
<dbReference type="CDD" id="cd05401">
    <property type="entry name" value="NT_GlnE_GlnD_like"/>
    <property type="match status" value="1"/>
</dbReference>
<dbReference type="EC" id="2.7.7.59" evidence="7"/>
<dbReference type="AlphaFoldDB" id="A0A7C4LJC8"/>
<dbReference type="PROSITE" id="PS51831">
    <property type="entry name" value="HD"/>
    <property type="match status" value="1"/>
</dbReference>
<feature type="domain" description="ACT" evidence="10">
    <location>
        <begin position="852"/>
        <end position="927"/>
    </location>
</feature>
<dbReference type="Pfam" id="PF24931">
    <property type="entry name" value="ACT_ACR9_3rd"/>
    <property type="match status" value="1"/>
</dbReference>
<evidence type="ECO:0000256" key="3">
    <source>
        <dbReference type="ARBA" id="ARBA00022737"/>
    </source>
</evidence>
<evidence type="ECO:0000256" key="5">
    <source>
        <dbReference type="ARBA" id="ARBA00022842"/>
    </source>
</evidence>
<feature type="coiled-coil region" evidence="8">
    <location>
        <begin position="907"/>
        <end position="934"/>
    </location>
</feature>
<comment type="cofactor">
    <cofactor evidence="7">
        <name>Mg(2+)</name>
        <dbReference type="ChEBI" id="CHEBI:18420"/>
    </cofactor>
</comment>
<dbReference type="SUPFAM" id="SSF81301">
    <property type="entry name" value="Nucleotidyltransferase"/>
    <property type="match status" value="1"/>
</dbReference>
<gene>
    <name evidence="7 12" type="primary">glnD</name>
    <name evidence="12" type="ORF">ENS64_02230</name>
</gene>
<dbReference type="CDD" id="cd04899">
    <property type="entry name" value="ACT_ACR-UUR-like_2"/>
    <property type="match status" value="1"/>
</dbReference>
<dbReference type="GO" id="GO:0006808">
    <property type="term" value="P:regulation of nitrogen utilization"/>
    <property type="evidence" value="ECO:0007669"/>
    <property type="project" value="UniProtKB-UniRule"/>
</dbReference>
<comment type="domain">
    <text evidence="7">Has four distinct domains: an N-terminal nucleotidyltransferase (NT) domain responsible for UTase activity, a central HD domain that encodes UR activity, and two C-terminal ACT domains that seem to have a role in glutamine sensing.</text>
</comment>
<dbReference type="InterPro" id="IPR043519">
    <property type="entry name" value="NT_sf"/>
</dbReference>
<dbReference type="Gene3D" id="1.10.3090.10">
    <property type="entry name" value="cca-adding enzyme, domain 2"/>
    <property type="match status" value="1"/>
</dbReference>
<dbReference type="SUPFAM" id="SSF109604">
    <property type="entry name" value="HD-domain/PDEase-like"/>
    <property type="match status" value="1"/>
</dbReference>
<name>A0A7C4LJC8_9PLAN</name>
<comment type="caution">
    <text evidence="7">Lacks conserved residue(s) required for the propagation of feature annotation.</text>
</comment>
<feature type="domain" description="HD" evidence="11">
    <location>
        <begin position="501"/>
        <end position="651"/>
    </location>
</feature>
<dbReference type="InterPro" id="IPR003607">
    <property type="entry name" value="HD/PDEase_dom"/>
</dbReference>
<evidence type="ECO:0000256" key="4">
    <source>
        <dbReference type="ARBA" id="ARBA00022801"/>
    </source>
</evidence>
<evidence type="ECO:0000259" key="10">
    <source>
        <dbReference type="PROSITE" id="PS51671"/>
    </source>
</evidence>
<dbReference type="Pfam" id="PF08335">
    <property type="entry name" value="GlnD_UR_UTase"/>
    <property type="match status" value="1"/>
</dbReference>
<dbReference type="Gene3D" id="1.20.120.330">
    <property type="entry name" value="Nucleotidyltransferases domain 2"/>
    <property type="match status" value="1"/>
</dbReference>
<dbReference type="SUPFAM" id="SSF81593">
    <property type="entry name" value="Nucleotidyltransferase substrate binding subunit/domain"/>
    <property type="match status" value="1"/>
</dbReference>
<dbReference type="EMBL" id="DSVQ01000005">
    <property type="protein sequence ID" value="HGT38076.1"/>
    <property type="molecule type" value="Genomic_DNA"/>
</dbReference>
<evidence type="ECO:0000256" key="7">
    <source>
        <dbReference type="HAMAP-Rule" id="MF_00277"/>
    </source>
</evidence>
<comment type="function">
    <text evidence="7">Modifies, by uridylylation and deuridylylation, the PII regulatory proteins (GlnB and homologs), in response to the nitrogen status of the cell that GlnD senses through the glutamine level. Under low glutamine levels, catalyzes the conversion of the PII proteins and UTP to PII-UMP and PPi, while under higher glutamine levels, GlnD hydrolyzes PII-UMP to PII and UMP (deuridylylation). Thus, controls uridylylation state and activity of the PII proteins, and plays an important role in the regulation of nitrogen metabolism.</text>
</comment>
<keyword evidence="5 7" id="KW-0460">Magnesium</keyword>
<dbReference type="InterPro" id="IPR013546">
    <property type="entry name" value="PII_UdlTrfase/GS_AdlTrfase"/>
</dbReference>
<reference evidence="12" key="1">
    <citation type="journal article" date="2020" name="mSystems">
        <title>Genome- and Community-Level Interaction Insights into Carbon Utilization and Element Cycling Functions of Hydrothermarchaeota in Hydrothermal Sediment.</title>
        <authorList>
            <person name="Zhou Z."/>
            <person name="Liu Y."/>
            <person name="Xu W."/>
            <person name="Pan J."/>
            <person name="Luo Z.H."/>
            <person name="Li M."/>
        </authorList>
    </citation>
    <scope>NUCLEOTIDE SEQUENCE [LARGE SCALE GENOMIC DNA]</scope>
    <source>
        <strain evidence="12">SpSt-508</strain>
    </source>
</reference>
<comment type="caution">
    <text evidence="12">The sequence shown here is derived from an EMBL/GenBank/DDBJ whole genome shotgun (WGS) entry which is preliminary data.</text>
</comment>
<feature type="region of interest" description="Uridylyltransferase" evidence="7">
    <location>
        <begin position="1"/>
        <end position="383"/>
    </location>
</feature>